<feature type="compositionally biased region" description="Acidic residues" evidence="3">
    <location>
        <begin position="296"/>
        <end position="319"/>
    </location>
</feature>
<feature type="compositionally biased region" description="Acidic residues" evidence="3">
    <location>
        <begin position="487"/>
        <end position="500"/>
    </location>
</feature>
<feature type="compositionally biased region" description="Basic residues" evidence="3">
    <location>
        <begin position="636"/>
        <end position="649"/>
    </location>
</feature>
<feature type="domain" description="Kri1-like C-terminal" evidence="4">
    <location>
        <begin position="523"/>
        <end position="606"/>
    </location>
</feature>
<dbReference type="GO" id="GO:0005730">
    <property type="term" value="C:nucleolus"/>
    <property type="evidence" value="ECO:0007669"/>
    <property type="project" value="TreeGrafter"/>
</dbReference>
<feature type="region of interest" description="Disordered" evidence="3">
    <location>
        <begin position="39"/>
        <end position="72"/>
    </location>
</feature>
<organism evidence="5 6">
    <name type="scientific">Antrodiella citrinella</name>
    <dbReference type="NCBI Taxonomy" id="2447956"/>
    <lineage>
        <taxon>Eukaryota</taxon>
        <taxon>Fungi</taxon>
        <taxon>Dikarya</taxon>
        <taxon>Basidiomycota</taxon>
        <taxon>Agaricomycotina</taxon>
        <taxon>Agaricomycetes</taxon>
        <taxon>Polyporales</taxon>
        <taxon>Steccherinaceae</taxon>
        <taxon>Antrodiella</taxon>
    </lineage>
</organism>
<feature type="compositionally biased region" description="Basic residues" evidence="3">
    <location>
        <begin position="695"/>
        <end position="704"/>
    </location>
</feature>
<feature type="region of interest" description="Disordered" evidence="3">
    <location>
        <begin position="274"/>
        <end position="319"/>
    </location>
</feature>
<protein>
    <recommendedName>
        <fullName evidence="4">Kri1-like C-terminal domain-containing protein</fullName>
    </recommendedName>
</protein>
<dbReference type="PANTHER" id="PTHR14490">
    <property type="entry name" value="ZINC FINGER, ZZ TYPE"/>
    <property type="match status" value="1"/>
</dbReference>
<feature type="coiled-coil region" evidence="2">
    <location>
        <begin position="171"/>
        <end position="198"/>
    </location>
</feature>
<evidence type="ECO:0000313" key="5">
    <source>
        <dbReference type="EMBL" id="THH23243.1"/>
    </source>
</evidence>
<gene>
    <name evidence="5" type="ORF">EUX98_g7935</name>
</gene>
<proteinExistence type="inferred from homology"/>
<dbReference type="Pfam" id="PF12936">
    <property type="entry name" value="Kri1_C"/>
    <property type="match status" value="1"/>
</dbReference>
<dbReference type="GO" id="GO:0000447">
    <property type="term" value="P:endonucleolytic cleavage in ITS1 to separate SSU-rRNA from 5.8S rRNA and LSU-rRNA from tricistronic rRNA transcript (SSU-rRNA, 5.8S rRNA, LSU-rRNA)"/>
    <property type="evidence" value="ECO:0007669"/>
    <property type="project" value="TreeGrafter"/>
</dbReference>
<comment type="caution">
    <text evidence="5">The sequence shown here is derived from an EMBL/GenBank/DDBJ whole genome shotgun (WGS) entry which is preliminary data.</text>
</comment>
<feature type="compositionally biased region" description="Basic and acidic residues" evidence="3">
    <location>
        <begin position="352"/>
        <end position="372"/>
    </location>
</feature>
<evidence type="ECO:0000256" key="2">
    <source>
        <dbReference type="SAM" id="Coils"/>
    </source>
</evidence>
<feature type="region of interest" description="Disordered" evidence="3">
    <location>
        <begin position="89"/>
        <end position="122"/>
    </location>
</feature>
<feature type="region of interest" description="Disordered" evidence="3">
    <location>
        <begin position="210"/>
        <end position="256"/>
    </location>
</feature>
<keyword evidence="2" id="KW-0175">Coiled coil</keyword>
<evidence type="ECO:0000313" key="6">
    <source>
        <dbReference type="Proteomes" id="UP000308730"/>
    </source>
</evidence>
<dbReference type="InterPro" id="IPR018034">
    <property type="entry name" value="Kri1"/>
</dbReference>
<sequence length="710" mass="80942">MFSDSDSDNEDKEHQFTINEHYAKAFEYRKEREELAKLKEKYGSDAEVDDEDDSEDGESEDEDGEELTPAVDAAILRTLARIKRKDPAIYEEGKDVFEEEKAKTGETNITKRSKQDKSKPLTLRQHALASALNGDDSRSPSPQPLTYVQEQEALKQETIKAFHADVSDDDEDDLLVLREKTKDEVEREEEEYKDFLQREVGQDLKELITISGDDEPGSVHAEDVGEEKSKKEEKKAKREKMKDKGTAKPSKDEDDRQFLLDYILNRGWIDNTSRRLPTYKEITSSKSKKGKGKQEDAEDSDDRSDGEEEVSAGEDAEFEDVADVFETSYNFRFEEPDAADIARYPRNIATGVRREDTTRKDARERRKQRKEEELLQKREEVKRLKALKLKEVRAKLEKIGKEGGVSLEDEALRELDLEADWDPDAHDRQMVELYGNDDAFPDEDEYPEDDEKPTWDDDIDVGDIMDQEGPSTQSRKKKKKKKKAEDAMDIDGVDVNDMDADLAPTGSGDEEDWDGTEESRKKALDRYMDELYKMEFNDLVGGMPTRFHYTQVPPTSYALTPVEILLSTDAELNQYMGIKKYAPYRDKKREGWDQSRNARLSELKEKIGGRRWGNDVYGSGRTGDREGGAGPSGKDRPKKRKGKKERMKSKAVVVEADDGVEPTAQEMPASVATSKKRVAEDSADISGVADEGPSKKRRRRHKKAGVSEET</sequence>
<feature type="region of interest" description="Disordered" evidence="3">
    <location>
        <begin position="350"/>
        <end position="372"/>
    </location>
</feature>
<dbReference type="AlphaFoldDB" id="A0A4V3XGY1"/>
<dbReference type="Proteomes" id="UP000308730">
    <property type="component" value="Unassembled WGS sequence"/>
</dbReference>
<evidence type="ECO:0000256" key="3">
    <source>
        <dbReference type="SAM" id="MobiDB-lite"/>
    </source>
</evidence>
<feature type="compositionally biased region" description="Basic and acidic residues" evidence="3">
    <location>
        <begin position="220"/>
        <end position="256"/>
    </location>
</feature>
<feature type="compositionally biased region" description="Basic and acidic residues" evidence="3">
    <location>
        <begin position="89"/>
        <end position="104"/>
    </location>
</feature>
<feature type="compositionally biased region" description="Acidic residues" evidence="3">
    <location>
        <begin position="439"/>
        <end position="466"/>
    </location>
</feature>
<name>A0A4V3XGY1_9APHY</name>
<feature type="compositionally biased region" description="Acidic residues" evidence="3">
    <location>
        <begin position="46"/>
        <end position="66"/>
    </location>
</feature>
<evidence type="ECO:0000256" key="1">
    <source>
        <dbReference type="ARBA" id="ARBA00007473"/>
    </source>
</evidence>
<feature type="region of interest" description="Disordered" evidence="3">
    <location>
        <begin position="420"/>
        <end position="520"/>
    </location>
</feature>
<comment type="similarity">
    <text evidence="1">Belongs to the KRI1 family.</text>
</comment>
<feature type="region of interest" description="Disordered" evidence="3">
    <location>
        <begin position="610"/>
        <end position="710"/>
    </location>
</feature>
<evidence type="ECO:0000259" key="4">
    <source>
        <dbReference type="Pfam" id="PF12936"/>
    </source>
</evidence>
<dbReference type="OrthoDB" id="10252032at2759"/>
<reference evidence="5 6" key="1">
    <citation type="submission" date="2019-02" db="EMBL/GenBank/DDBJ databases">
        <title>Genome sequencing of the rare red list fungi Antrodiella citrinella (Flaviporus citrinellus).</title>
        <authorList>
            <person name="Buettner E."/>
            <person name="Kellner H."/>
        </authorList>
    </citation>
    <scope>NUCLEOTIDE SEQUENCE [LARGE SCALE GENOMIC DNA]</scope>
    <source>
        <strain evidence="5 6">DSM 108506</strain>
    </source>
</reference>
<keyword evidence="6" id="KW-1185">Reference proteome</keyword>
<dbReference type="GO" id="GO:0030686">
    <property type="term" value="C:90S preribosome"/>
    <property type="evidence" value="ECO:0007669"/>
    <property type="project" value="TreeGrafter"/>
</dbReference>
<dbReference type="PANTHER" id="PTHR14490:SF5">
    <property type="entry name" value="PROTEIN KRI1 HOMOLOG"/>
    <property type="match status" value="1"/>
</dbReference>
<accession>A0A4V3XGY1</accession>
<dbReference type="Pfam" id="PF05178">
    <property type="entry name" value="Kri1"/>
    <property type="match status" value="1"/>
</dbReference>
<dbReference type="EMBL" id="SGPM01000375">
    <property type="protein sequence ID" value="THH23243.1"/>
    <property type="molecule type" value="Genomic_DNA"/>
</dbReference>
<dbReference type="InterPro" id="IPR024626">
    <property type="entry name" value="Kri1-like_C"/>
</dbReference>